<comment type="caution">
    <text evidence="1">The sequence shown here is derived from an EMBL/GenBank/DDBJ whole genome shotgun (WGS) entry which is preliminary data.</text>
</comment>
<dbReference type="AlphaFoldDB" id="A0A9K3HB09"/>
<keyword evidence="2" id="KW-1185">Reference proteome</keyword>
<sequence length="72" mass="8547">MLFLEILYYCSRLFVVKSETWIINKIRISLNSPSTYSYMFIRWNSLYIESLFVIHTYTILIHGACPCLSLNC</sequence>
<name>A0A9K3HB09_HELAN</name>
<reference evidence="1" key="2">
    <citation type="submission" date="2020-06" db="EMBL/GenBank/DDBJ databases">
        <title>Helianthus annuus Genome sequencing and assembly Release 2.</title>
        <authorList>
            <person name="Gouzy J."/>
            <person name="Langlade N."/>
            <person name="Munos S."/>
        </authorList>
    </citation>
    <scope>NUCLEOTIDE SEQUENCE</scope>
    <source>
        <tissue evidence="1">Leaves</tissue>
    </source>
</reference>
<evidence type="ECO:0000313" key="2">
    <source>
        <dbReference type="Proteomes" id="UP000215914"/>
    </source>
</evidence>
<proteinExistence type="predicted"/>
<organism evidence="1 2">
    <name type="scientific">Helianthus annuus</name>
    <name type="common">Common sunflower</name>
    <dbReference type="NCBI Taxonomy" id="4232"/>
    <lineage>
        <taxon>Eukaryota</taxon>
        <taxon>Viridiplantae</taxon>
        <taxon>Streptophyta</taxon>
        <taxon>Embryophyta</taxon>
        <taxon>Tracheophyta</taxon>
        <taxon>Spermatophyta</taxon>
        <taxon>Magnoliopsida</taxon>
        <taxon>eudicotyledons</taxon>
        <taxon>Gunneridae</taxon>
        <taxon>Pentapetalae</taxon>
        <taxon>asterids</taxon>
        <taxon>campanulids</taxon>
        <taxon>Asterales</taxon>
        <taxon>Asteraceae</taxon>
        <taxon>Asteroideae</taxon>
        <taxon>Heliantheae alliance</taxon>
        <taxon>Heliantheae</taxon>
        <taxon>Helianthus</taxon>
    </lineage>
</organism>
<evidence type="ECO:0000313" key="1">
    <source>
        <dbReference type="EMBL" id="KAF5774207.1"/>
    </source>
</evidence>
<protein>
    <submittedName>
        <fullName evidence="1">Uncharacterized protein</fullName>
    </submittedName>
</protein>
<dbReference type="Proteomes" id="UP000215914">
    <property type="component" value="Unassembled WGS sequence"/>
</dbReference>
<dbReference type="EMBL" id="MNCJ02000328">
    <property type="protein sequence ID" value="KAF5774207.1"/>
    <property type="molecule type" value="Genomic_DNA"/>
</dbReference>
<dbReference type="Gramene" id="mRNA:HanXRQr2_Chr13g0597661">
    <property type="protein sequence ID" value="CDS:HanXRQr2_Chr13g0597661.1"/>
    <property type="gene ID" value="HanXRQr2_Chr13g0597661"/>
</dbReference>
<gene>
    <name evidence="1" type="ORF">HanXRQr2_Chr13g0597661</name>
</gene>
<reference evidence="1" key="1">
    <citation type="journal article" date="2017" name="Nature">
        <title>The sunflower genome provides insights into oil metabolism, flowering and Asterid evolution.</title>
        <authorList>
            <person name="Badouin H."/>
            <person name="Gouzy J."/>
            <person name="Grassa C.J."/>
            <person name="Murat F."/>
            <person name="Staton S.E."/>
            <person name="Cottret L."/>
            <person name="Lelandais-Briere C."/>
            <person name="Owens G.L."/>
            <person name="Carrere S."/>
            <person name="Mayjonade B."/>
            <person name="Legrand L."/>
            <person name="Gill N."/>
            <person name="Kane N.C."/>
            <person name="Bowers J.E."/>
            <person name="Hubner S."/>
            <person name="Bellec A."/>
            <person name="Berard A."/>
            <person name="Berges H."/>
            <person name="Blanchet N."/>
            <person name="Boniface M.C."/>
            <person name="Brunel D."/>
            <person name="Catrice O."/>
            <person name="Chaidir N."/>
            <person name="Claudel C."/>
            <person name="Donnadieu C."/>
            <person name="Faraut T."/>
            <person name="Fievet G."/>
            <person name="Helmstetter N."/>
            <person name="King M."/>
            <person name="Knapp S.J."/>
            <person name="Lai Z."/>
            <person name="Le Paslier M.C."/>
            <person name="Lippi Y."/>
            <person name="Lorenzon L."/>
            <person name="Mandel J.R."/>
            <person name="Marage G."/>
            <person name="Marchand G."/>
            <person name="Marquand E."/>
            <person name="Bret-Mestries E."/>
            <person name="Morien E."/>
            <person name="Nambeesan S."/>
            <person name="Nguyen T."/>
            <person name="Pegot-Espagnet P."/>
            <person name="Pouilly N."/>
            <person name="Raftis F."/>
            <person name="Sallet E."/>
            <person name="Schiex T."/>
            <person name="Thomas J."/>
            <person name="Vandecasteele C."/>
            <person name="Vares D."/>
            <person name="Vear F."/>
            <person name="Vautrin S."/>
            <person name="Crespi M."/>
            <person name="Mangin B."/>
            <person name="Burke J.M."/>
            <person name="Salse J."/>
            <person name="Munos S."/>
            <person name="Vincourt P."/>
            <person name="Rieseberg L.H."/>
            <person name="Langlade N.B."/>
        </authorList>
    </citation>
    <scope>NUCLEOTIDE SEQUENCE</scope>
    <source>
        <tissue evidence="1">Leaves</tissue>
    </source>
</reference>
<accession>A0A9K3HB09</accession>